<dbReference type="Proteomes" id="UP001153050">
    <property type="component" value="Unassembled WGS sequence"/>
</dbReference>
<sequence>MYLSQVYYSEMYLLYLSRYSFRQIRKRQPLGVYYETINNNSGDVRFGRNAGDRLGDDLHGARRRE</sequence>
<gene>
    <name evidence="1" type="ORF">MES5069_510005</name>
</gene>
<reference evidence="1 2" key="1">
    <citation type="submission" date="2022-03" db="EMBL/GenBank/DDBJ databases">
        <authorList>
            <person name="Brunel B."/>
        </authorList>
    </citation>
    <scope>NUCLEOTIDE SEQUENCE [LARGE SCALE GENOMIC DNA]</scope>
    <source>
        <strain evidence="1">STM5069sample</strain>
    </source>
</reference>
<evidence type="ECO:0000313" key="2">
    <source>
        <dbReference type="Proteomes" id="UP001153050"/>
    </source>
</evidence>
<comment type="caution">
    <text evidence="1">The sequence shown here is derived from an EMBL/GenBank/DDBJ whole genome shotgun (WGS) entry which is preliminary data.</text>
</comment>
<accession>A0ABM9EA16</accession>
<dbReference type="EMBL" id="CAKXZT010000148">
    <property type="protein sequence ID" value="CAH2406053.1"/>
    <property type="molecule type" value="Genomic_DNA"/>
</dbReference>
<evidence type="ECO:0000313" key="1">
    <source>
        <dbReference type="EMBL" id="CAH2406053.1"/>
    </source>
</evidence>
<name>A0ABM9EA16_9HYPH</name>
<keyword evidence="2" id="KW-1185">Reference proteome</keyword>
<proteinExistence type="predicted"/>
<organism evidence="1 2">
    <name type="scientific">Mesorhizobium escarrei</name>
    <dbReference type="NCBI Taxonomy" id="666018"/>
    <lineage>
        <taxon>Bacteria</taxon>
        <taxon>Pseudomonadati</taxon>
        <taxon>Pseudomonadota</taxon>
        <taxon>Alphaproteobacteria</taxon>
        <taxon>Hyphomicrobiales</taxon>
        <taxon>Phyllobacteriaceae</taxon>
        <taxon>Mesorhizobium</taxon>
    </lineage>
</organism>
<protein>
    <submittedName>
        <fullName evidence="1">Uncharacterized protein</fullName>
    </submittedName>
</protein>